<dbReference type="EMBL" id="PDXJ01000025">
    <property type="protein sequence ID" value="TND52002.1"/>
    <property type="molecule type" value="Genomic_DNA"/>
</dbReference>
<evidence type="ECO:0000256" key="1">
    <source>
        <dbReference type="SAM" id="Phobius"/>
    </source>
</evidence>
<keyword evidence="1" id="KW-0812">Transmembrane</keyword>
<keyword evidence="1" id="KW-0472">Membrane</keyword>
<comment type="caution">
    <text evidence="2">The sequence shown here is derived from an EMBL/GenBank/DDBJ whole genome shotgun (WGS) entry which is preliminary data.</text>
</comment>
<protein>
    <recommendedName>
        <fullName evidence="4">Phage holin family protein</fullName>
    </recommendedName>
</protein>
<evidence type="ECO:0008006" key="4">
    <source>
        <dbReference type="Google" id="ProtNLM"/>
    </source>
</evidence>
<reference evidence="2" key="2">
    <citation type="journal article" date="2019" name="PLoS ONE">
        <title>Identification and characterization of putative Aeromonas spp. T3SS effectors.</title>
        <authorList>
            <person name="Rangel L.T."/>
            <person name="Marden J."/>
            <person name="Colston S."/>
            <person name="Setubal J.C."/>
            <person name="Graf J."/>
            <person name="Gogarten J.P."/>
        </authorList>
    </citation>
    <scope>NUCLEOTIDE SEQUENCE</scope>
    <source>
        <strain evidence="2">BAQ071013-135</strain>
    </source>
</reference>
<reference evidence="2" key="1">
    <citation type="submission" date="2017-10" db="EMBL/GenBank/DDBJ databases">
        <authorList>
            <person name="Colston S.M."/>
            <person name="Graf J."/>
        </authorList>
    </citation>
    <scope>NUCLEOTIDE SEQUENCE</scope>
    <source>
        <strain evidence="2">BAQ071013-135</strain>
    </source>
</reference>
<feature type="transmembrane region" description="Helical" evidence="1">
    <location>
        <begin position="6"/>
        <end position="24"/>
    </location>
</feature>
<proteinExistence type="predicted"/>
<keyword evidence="1" id="KW-1133">Transmembrane helix</keyword>
<dbReference type="Proteomes" id="UP000796104">
    <property type="component" value="Unassembled WGS sequence"/>
</dbReference>
<accession>A0AAX2UPB3</accession>
<evidence type="ECO:0000313" key="2">
    <source>
        <dbReference type="EMBL" id="TND52002.1"/>
    </source>
</evidence>
<organism evidence="2 3">
    <name type="scientific">Aeromonas veronii</name>
    <dbReference type="NCBI Taxonomy" id="654"/>
    <lineage>
        <taxon>Bacteria</taxon>
        <taxon>Pseudomonadati</taxon>
        <taxon>Pseudomonadota</taxon>
        <taxon>Gammaproteobacteria</taxon>
        <taxon>Aeromonadales</taxon>
        <taxon>Aeromonadaceae</taxon>
        <taxon>Aeromonas</taxon>
    </lineage>
</organism>
<gene>
    <name evidence="2" type="ORF">CF123_17950</name>
</gene>
<name>A0AAX2UPB3_AERVE</name>
<sequence>MTIDPIQAGLVTALSFFSGVASYLQGRRDGRLNGGWLDLCAELAAAPVAGWSALFLGLWRDWPEPFMCLCVIVAAHNSSFVLYSLRQWVLSLFNNATKGAQR</sequence>
<dbReference type="AlphaFoldDB" id="A0AAX2UPB3"/>
<evidence type="ECO:0000313" key="3">
    <source>
        <dbReference type="Proteomes" id="UP000796104"/>
    </source>
</evidence>